<feature type="compositionally biased region" description="Polar residues" evidence="1">
    <location>
        <begin position="25"/>
        <end position="35"/>
    </location>
</feature>
<organism evidence="2 3">
    <name type="scientific">Aduncisulcus paluster</name>
    <dbReference type="NCBI Taxonomy" id="2918883"/>
    <lineage>
        <taxon>Eukaryota</taxon>
        <taxon>Metamonada</taxon>
        <taxon>Carpediemonas-like organisms</taxon>
        <taxon>Aduncisulcus</taxon>
    </lineage>
</organism>
<feature type="region of interest" description="Disordered" evidence="1">
    <location>
        <begin position="1"/>
        <end position="35"/>
    </location>
</feature>
<evidence type="ECO:0000313" key="3">
    <source>
        <dbReference type="Proteomes" id="UP001057375"/>
    </source>
</evidence>
<feature type="non-terminal residue" evidence="2">
    <location>
        <position position="1"/>
    </location>
</feature>
<reference evidence="2" key="1">
    <citation type="submission" date="2022-03" db="EMBL/GenBank/DDBJ databases">
        <title>Draft genome sequence of Aduncisulcus paluster, a free-living microaerophilic Fornicata.</title>
        <authorList>
            <person name="Yuyama I."/>
            <person name="Kume K."/>
            <person name="Tamura T."/>
            <person name="Inagaki Y."/>
            <person name="Hashimoto T."/>
        </authorList>
    </citation>
    <scope>NUCLEOTIDE SEQUENCE</scope>
    <source>
        <strain evidence="2">NY0171</strain>
    </source>
</reference>
<feature type="compositionally biased region" description="Basic and acidic residues" evidence="1">
    <location>
        <begin position="14"/>
        <end position="23"/>
    </location>
</feature>
<feature type="non-terminal residue" evidence="2">
    <location>
        <position position="721"/>
    </location>
</feature>
<keyword evidence="3" id="KW-1185">Reference proteome</keyword>
<evidence type="ECO:0000256" key="1">
    <source>
        <dbReference type="SAM" id="MobiDB-lite"/>
    </source>
</evidence>
<name>A0ABQ5JTA2_9EUKA</name>
<evidence type="ECO:0000313" key="2">
    <source>
        <dbReference type="EMBL" id="GKT16270.1"/>
    </source>
</evidence>
<accession>A0ABQ5JTA2</accession>
<dbReference type="EMBL" id="BQXS01011744">
    <property type="protein sequence ID" value="GKT16270.1"/>
    <property type="molecule type" value="Genomic_DNA"/>
</dbReference>
<gene>
    <name evidence="2" type="ORF">ADUPG1_010885</name>
</gene>
<proteinExistence type="predicted"/>
<sequence length="721" mass="80648">EPEEPKVDLSTIMKDNRNEKDVGDEQTNLTTSQSETATFIKESKNDYKLELLKEMIKFTKDVTNDSESDSPENISVWTSPLELYLMAPLNSMTIDSAFSTMIHISEASVSSVHRNLLFSCIKEGESVIDSFKKMWEIEEERKKKGWRSKHIADDKGVVSKEEGEEGEEEVVKDEESSFIPAAYHYTPIQQLIFPLEKHSKTLLKLLKSAMELCASEDELIYVFVCALRVVLVLVRKCHSFKRRLKDRLRVLDNPSVKKQVDFNLSSIDESFARMKKSLEKELSVLFSLSSFATVSLTDITPSTSSSFSLASSTFQTATRSILNHSRAPFAQMRELIRVGKISDPRIAKRLVKNSKKKAEDPQLNVSSAEPHLGALVQDNVPTKNSNEIDDVDLRGCSPRFVIPPSSLFFDQSFFSELRQILISFSSSIHLTQTIMMCVCVCGIRRDSWEGIVKSGMMFELIKCVGLYPHGYPSVCVMRLFERMLCCEEGVELLCGASIETLLSEIDKHKTQLSIEQRTARTPNTISSMHRGLIDSVKTCLNELISRLFTVNATIFDQHEQEQSQEESISLVNTSVPFITLSRCCMSSPALKAFILDTDWLCERLIKVCTAGSFGQSTAASMLCIILSTIPPAKQAVRMLYAIKNVLTQKNIDMLPFLTRGNLIGAMLGCLSCYPIPNGLTSGTTRKSEPNVHAVVFSVITTVASVALNLPLTIRSSIHNSL</sequence>
<protein>
    <submittedName>
        <fullName evidence="2">Uncharacterized protein</fullName>
    </submittedName>
</protein>
<dbReference type="Proteomes" id="UP001057375">
    <property type="component" value="Unassembled WGS sequence"/>
</dbReference>
<comment type="caution">
    <text evidence="2">The sequence shown here is derived from an EMBL/GenBank/DDBJ whole genome shotgun (WGS) entry which is preliminary data.</text>
</comment>